<evidence type="ECO:0000313" key="2">
    <source>
        <dbReference type="Proteomes" id="UP000198815"/>
    </source>
</evidence>
<protein>
    <submittedName>
        <fullName evidence="1">Uncharacterized protein</fullName>
    </submittedName>
</protein>
<dbReference type="STRING" id="64702.SAMN05443377_10221"/>
<name>A0A1H9PYN0_9ACTN</name>
<proteinExistence type="predicted"/>
<dbReference type="Proteomes" id="UP000198815">
    <property type="component" value="Unassembled WGS sequence"/>
</dbReference>
<accession>A0A1H9PYN0</accession>
<dbReference type="RefSeq" id="WP_218139174.1">
    <property type="nucleotide sequence ID" value="NZ_FOGZ01000002.1"/>
</dbReference>
<reference evidence="1 2" key="1">
    <citation type="submission" date="2016-10" db="EMBL/GenBank/DDBJ databases">
        <authorList>
            <person name="de Groot N.N."/>
        </authorList>
    </citation>
    <scope>NUCLEOTIDE SEQUENCE [LARGE SCALE GENOMIC DNA]</scope>
    <source>
        <strain evidence="1 2">DSM 16859</strain>
    </source>
</reference>
<dbReference type="EMBL" id="FOGZ01000002">
    <property type="protein sequence ID" value="SER53248.1"/>
    <property type="molecule type" value="Genomic_DNA"/>
</dbReference>
<evidence type="ECO:0000313" key="1">
    <source>
        <dbReference type="EMBL" id="SER53248.1"/>
    </source>
</evidence>
<dbReference type="AlphaFoldDB" id="A0A1H9PYN0"/>
<sequence length="112" mass="12488">MFDVTAAARFGSFVEGIVQEPNLLGGFWAPEPYDGVVETWTYPALALALEKYTITTAREQREFWNWTHCLTPDLVTQELQFAGFDAPEVYGDIAGAEYEPSSPTFAVCAQRT</sequence>
<keyword evidence="2" id="KW-1185">Reference proteome</keyword>
<gene>
    <name evidence="1" type="ORF">SAMN05443377_10221</name>
</gene>
<organism evidence="1 2">
    <name type="scientific">Propionibacterium cyclohexanicum</name>
    <dbReference type="NCBI Taxonomy" id="64702"/>
    <lineage>
        <taxon>Bacteria</taxon>
        <taxon>Bacillati</taxon>
        <taxon>Actinomycetota</taxon>
        <taxon>Actinomycetes</taxon>
        <taxon>Propionibacteriales</taxon>
        <taxon>Propionibacteriaceae</taxon>
        <taxon>Propionibacterium</taxon>
    </lineage>
</organism>